<dbReference type="AlphaFoldDB" id="A0A2P8H7E8"/>
<accession>A0A2P8H7E8</accession>
<keyword evidence="3" id="KW-1185">Reference proteome</keyword>
<reference evidence="2 3" key="1">
    <citation type="submission" date="2018-03" db="EMBL/GenBank/DDBJ databases">
        <title>Genomic Encyclopedia of Type Strains, Phase III (KMG-III): the genomes of soil and plant-associated and newly described type strains.</title>
        <authorList>
            <person name="Whitman W."/>
        </authorList>
    </citation>
    <scope>NUCLEOTIDE SEQUENCE [LARGE SCALE GENOMIC DNA]</scope>
    <source>
        <strain evidence="2 3">CGMCC 1.12259</strain>
    </source>
</reference>
<feature type="transmembrane region" description="Helical" evidence="1">
    <location>
        <begin position="12"/>
        <end position="32"/>
    </location>
</feature>
<proteinExistence type="predicted"/>
<protein>
    <recommendedName>
        <fullName evidence="4">5-bromo-4-chloroindolyl phosphate hydrolysis protein</fullName>
    </recommendedName>
</protein>
<gene>
    <name evidence="2" type="ORF">B0H99_101391</name>
</gene>
<evidence type="ECO:0000313" key="3">
    <source>
        <dbReference type="Proteomes" id="UP000242682"/>
    </source>
</evidence>
<evidence type="ECO:0008006" key="4">
    <source>
        <dbReference type="Google" id="ProtNLM"/>
    </source>
</evidence>
<keyword evidence="1" id="KW-1133">Transmembrane helix</keyword>
<organism evidence="2 3">
    <name type="scientific">Planomicrobium soli</name>
    <dbReference type="NCBI Taxonomy" id="1176648"/>
    <lineage>
        <taxon>Bacteria</taxon>
        <taxon>Bacillati</taxon>
        <taxon>Bacillota</taxon>
        <taxon>Bacilli</taxon>
        <taxon>Bacillales</taxon>
        <taxon>Caryophanaceae</taxon>
        <taxon>Planomicrobium</taxon>
    </lineage>
</organism>
<dbReference type="RefSeq" id="WP_106531930.1">
    <property type="nucleotide sequence ID" value="NZ_PYAT01000001.1"/>
</dbReference>
<feature type="transmembrane region" description="Helical" evidence="1">
    <location>
        <begin position="107"/>
        <end position="130"/>
    </location>
</feature>
<dbReference type="EMBL" id="PYAT01000001">
    <property type="protein sequence ID" value="PSL42143.1"/>
    <property type="molecule type" value="Genomic_DNA"/>
</dbReference>
<feature type="transmembrane region" description="Helical" evidence="1">
    <location>
        <begin position="66"/>
        <end position="86"/>
    </location>
</feature>
<feature type="transmembrane region" description="Helical" evidence="1">
    <location>
        <begin position="223"/>
        <end position="242"/>
    </location>
</feature>
<comment type="caution">
    <text evidence="2">The sequence shown here is derived from an EMBL/GenBank/DDBJ whole genome shotgun (WGS) entry which is preliminary data.</text>
</comment>
<evidence type="ECO:0000256" key="1">
    <source>
        <dbReference type="SAM" id="Phobius"/>
    </source>
</evidence>
<evidence type="ECO:0000313" key="2">
    <source>
        <dbReference type="EMBL" id="PSL42143.1"/>
    </source>
</evidence>
<sequence>MNIPFKTTMVWSVMAIISSIALLNFIIMLYLIGVSLDFLGISKLLSSLSILLSTNKNASQVVANNYFLIIMVIFPLSYVSFVYVIKGFSKVKYANEIIAFYHNHRKVIAAYFTVVLVFFGFLPIFLNILSLQQTEFQELNNIFLLVSLGSIFPYFNLLIAEAKEKTILDNSLDKSVDYKEKNKVVKKKDDVYFLLNIMFLILIFIMIYYMYQEKFEFSEGTSIDLKTILTVLGTILGAYFGAKVAGKYAIESVERQIANSEKRESKNDHRRLIQSLVLYRARSLKILTFLNGVEEVVNKRKILSGGVIGLQQDRDLLLPIKKFLAKELEQLERIDISQIYSENFYVFTLILENVDTLLNSVEEIIEAMKNMDEESLHAYRGFYFNTIHEFEQNVEHINNKLSSLK</sequence>
<keyword evidence="1" id="KW-0812">Transmembrane</keyword>
<keyword evidence="1" id="KW-0472">Membrane</keyword>
<dbReference type="OrthoDB" id="2453982at2"/>
<name>A0A2P8H7E8_9BACL</name>
<dbReference type="Proteomes" id="UP000242682">
    <property type="component" value="Unassembled WGS sequence"/>
</dbReference>
<feature type="transmembrane region" description="Helical" evidence="1">
    <location>
        <begin position="191"/>
        <end position="211"/>
    </location>
</feature>
<feature type="transmembrane region" description="Helical" evidence="1">
    <location>
        <begin position="142"/>
        <end position="160"/>
    </location>
</feature>